<dbReference type="RefSeq" id="WP_264490441.1">
    <property type="nucleotide sequence ID" value="NZ_JAPDDT010000024.1"/>
</dbReference>
<dbReference type="CDD" id="cd05379">
    <property type="entry name" value="CAP_bacterial"/>
    <property type="match status" value="1"/>
</dbReference>
<dbReference type="SUPFAM" id="SSF55797">
    <property type="entry name" value="PR-1-like"/>
    <property type="match status" value="1"/>
</dbReference>
<dbReference type="PANTHER" id="PTHR31157:SF1">
    <property type="entry name" value="SCP DOMAIN-CONTAINING PROTEIN"/>
    <property type="match status" value="1"/>
</dbReference>
<reference evidence="3 4" key="1">
    <citation type="submission" date="2022-10" db="EMBL/GenBank/DDBJ databases">
        <title>Luteolibacter arcticus strain CCTCC AB 2014275, whole genome shotgun sequencing project.</title>
        <authorList>
            <person name="Zhao G."/>
            <person name="Shen L."/>
        </authorList>
    </citation>
    <scope>NUCLEOTIDE SEQUENCE [LARGE SCALE GENOMIC DNA]</scope>
    <source>
        <strain evidence="3 4">CCTCC AB 2014275</strain>
    </source>
</reference>
<dbReference type="Proteomes" id="UP001320876">
    <property type="component" value="Unassembled WGS sequence"/>
</dbReference>
<evidence type="ECO:0000256" key="1">
    <source>
        <dbReference type="SAM" id="SignalP"/>
    </source>
</evidence>
<feature type="chain" id="PRO_5046861617" evidence="1">
    <location>
        <begin position="22"/>
        <end position="190"/>
    </location>
</feature>
<feature type="signal peptide" evidence="1">
    <location>
        <begin position="1"/>
        <end position="21"/>
    </location>
</feature>
<dbReference type="PANTHER" id="PTHR31157">
    <property type="entry name" value="SCP DOMAIN-CONTAINING PROTEIN"/>
    <property type="match status" value="1"/>
</dbReference>
<dbReference type="Pfam" id="PF00188">
    <property type="entry name" value="CAP"/>
    <property type="match status" value="1"/>
</dbReference>
<organism evidence="3 4">
    <name type="scientific">Luteolibacter arcticus</name>
    <dbReference type="NCBI Taxonomy" id="1581411"/>
    <lineage>
        <taxon>Bacteria</taxon>
        <taxon>Pseudomonadati</taxon>
        <taxon>Verrucomicrobiota</taxon>
        <taxon>Verrucomicrobiia</taxon>
        <taxon>Verrucomicrobiales</taxon>
        <taxon>Verrucomicrobiaceae</taxon>
        <taxon>Luteolibacter</taxon>
    </lineage>
</organism>
<sequence length="190" mass="20238">MKTIPCHLFVAAAGAMLLASCGPKLDSTTVLMSSGPVSKSDGSIAGNIHAQVNSYRATKGKSALSRHDGLDRMAQQHSEFMRRNRGKFSGSSGNLTHYGFEERALNAQRTMSMSGVAENIATCSGNFGSAANTLFGAWKGSSGHDKNMKGEWNATGIGVVVDSDGTVFATQIFATQNHSHMAMVDRMRQF</sequence>
<evidence type="ECO:0000313" key="4">
    <source>
        <dbReference type="Proteomes" id="UP001320876"/>
    </source>
</evidence>
<name>A0ABT3GS55_9BACT</name>
<dbReference type="InterPro" id="IPR014044">
    <property type="entry name" value="CAP_dom"/>
</dbReference>
<comment type="caution">
    <text evidence="3">The sequence shown here is derived from an EMBL/GenBank/DDBJ whole genome shotgun (WGS) entry which is preliminary data.</text>
</comment>
<dbReference type="PROSITE" id="PS51257">
    <property type="entry name" value="PROKAR_LIPOPROTEIN"/>
    <property type="match status" value="1"/>
</dbReference>
<feature type="domain" description="SCP" evidence="2">
    <location>
        <begin position="51"/>
        <end position="173"/>
    </location>
</feature>
<proteinExistence type="predicted"/>
<evidence type="ECO:0000259" key="2">
    <source>
        <dbReference type="Pfam" id="PF00188"/>
    </source>
</evidence>
<gene>
    <name evidence="3" type="ORF">OKA05_27520</name>
</gene>
<dbReference type="InterPro" id="IPR035940">
    <property type="entry name" value="CAP_sf"/>
</dbReference>
<keyword evidence="1" id="KW-0732">Signal</keyword>
<dbReference type="Gene3D" id="3.40.33.10">
    <property type="entry name" value="CAP"/>
    <property type="match status" value="1"/>
</dbReference>
<accession>A0ABT3GS55</accession>
<keyword evidence="4" id="KW-1185">Reference proteome</keyword>
<dbReference type="EMBL" id="JAPDDT010000024">
    <property type="protein sequence ID" value="MCW1926333.1"/>
    <property type="molecule type" value="Genomic_DNA"/>
</dbReference>
<evidence type="ECO:0000313" key="3">
    <source>
        <dbReference type="EMBL" id="MCW1926333.1"/>
    </source>
</evidence>
<protein>
    <submittedName>
        <fullName evidence="3">CAP domain-containing protein</fullName>
    </submittedName>
</protein>